<feature type="non-terminal residue" evidence="1">
    <location>
        <position position="1"/>
    </location>
</feature>
<gene>
    <name evidence="1" type="ORF">COX73_01115</name>
</gene>
<feature type="non-terminal residue" evidence="1">
    <location>
        <position position="92"/>
    </location>
</feature>
<organism evidence="1 2">
    <name type="scientific">bacterium (Candidatus Gribaldobacteria) CG_4_10_14_0_2_um_filter_36_18</name>
    <dbReference type="NCBI Taxonomy" id="2014264"/>
    <lineage>
        <taxon>Bacteria</taxon>
        <taxon>Candidatus Gribaldobacteria</taxon>
    </lineage>
</organism>
<evidence type="ECO:0000313" key="2">
    <source>
        <dbReference type="Proteomes" id="UP000231469"/>
    </source>
</evidence>
<dbReference type="Proteomes" id="UP000231469">
    <property type="component" value="Unassembled WGS sequence"/>
</dbReference>
<name>A0A2M7VKP6_9BACT</name>
<evidence type="ECO:0000313" key="1">
    <source>
        <dbReference type="EMBL" id="PJA02374.1"/>
    </source>
</evidence>
<sequence>DVKATRDNLKLDAVTVKPDFTGNASGNNGIAVKVGTQEIGRILDKSDTITDLTVATNASNTVDTDIVLTADKYGTDGNNIEIVITVNTSTAG</sequence>
<dbReference type="EMBL" id="PFPS01000049">
    <property type="protein sequence ID" value="PJA02374.1"/>
    <property type="molecule type" value="Genomic_DNA"/>
</dbReference>
<comment type="caution">
    <text evidence="1">The sequence shown here is derived from an EMBL/GenBank/DDBJ whole genome shotgun (WGS) entry which is preliminary data.</text>
</comment>
<protein>
    <submittedName>
        <fullName evidence="1">Uncharacterized protein</fullName>
    </submittedName>
</protein>
<reference evidence="2" key="1">
    <citation type="submission" date="2017-09" db="EMBL/GenBank/DDBJ databases">
        <title>Depth-based differentiation of microbial function through sediment-hosted aquifers and enrichment of novel symbionts in the deep terrestrial subsurface.</title>
        <authorList>
            <person name="Probst A.J."/>
            <person name="Ladd B."/>
            <person name="Jarett J.K."/>
            <person name="Geller-Mcgrath D.E."/>
            <person name="Sieber C.M.K."/>
            <person name="Emerson J.B."/>
            <person name="Anantharaman K."/>
            <person name="Thomas B.C."/>
            <person name="Malmstrom R."/>
            <person name="Stieglmeier M."/>
            <person name="Klingl A."/>
            <person name="Woyke T."/>
            <person name="Ryan C.M."/>
            <person name="Banfield J.F."/>
        </authorList>
    </citation>
    <scope>NUCLEOTIDE SEQUENCE [LARGE SCALE GENOMIC DNA]</scope>
</reference>
<proteinExistence type="predicted"/>
<dbReference type="AlphaFoldDB" id="A0A2M7VKP6"/>
<accession>A0A2M7VKP6</accession>